<keyword evidence="2" id="KW-1185">Reference proteome</keyword>
<dbReference type="Proteomes" id="UP000198211">
    <property type="component" value="Unassembled WGS sequence"/>
</dbReference>
<proteinExistence type="predicted"/>
<dbReference type="STRING" id="4795.A0A225W114"/>
<organism evidence="1 2">
    <name type="scientific">Phytophthora megakarya</name>
    <dbReference type="NCBI Taxonomy" id="4795"/>
    <lineage>
        <taxon>Eukaryota</taxon>
        <taxon>Sar</taxon>
        <taxon>Stramenopiles</taxon>
        <taxon>Oomycota</taxon>
        <taxon>Peronosporomycetes</taxon>
        <taxon>Peronosporales</taxon>
        <taxon>Peronosporaceae</taxon>
        <taxon>Phytophthora</taxon>
    </lineage>
</organism>
<dbReference type="EMBL" id="NBNE01002172">
    <property type="protein sequence ID" value="OWZ11285.1"/>
    <property type="molecule type" value="Genomic_DNA"/>
</dbReference>
<sequence length="428" mass="47646">MSLSVFVPTNTQKARSTAIAGFERSLEQENVSMEYAQASILLDTSGKRLAATMDRFGFSLATNEGKKGKLSRNTATLYHRNVKLWLFDKCPHLRVPTELILLKQEKTLEKHCLKREKGGLIHKAPPCTKEDLQSLIRYVYITARVHANYQDAALACLMWAERITGDVPVHAKRGEDGVQAYVNRMLKRVAEPAGATATLTSHSFRRGRVQYANGVDRLVAQWIFDRGAWDMTKTNKAFAYITNTAREDRKVARVLSGWGADELPVVLDIAKLDHASQERLERLQALLFSSCTGEASHQPFYHLVRTVHQRPACLASSDHQKKSESRHVVAFMNLFLVDGFTLDTNADDYKDQVLGVGRQAEAAVLAFLKPRKSNAKGAGSALRALRPLHKSGALDEYIVGYKRLLAIDLIQDPAPVETEAILATVGHV</sequence>
<dbReference type="AlphaFoldDB" id="A0A225W114"/>
<reference evidence="2" key="1">
    <citation type="submission" date="2017-03" db="EMBL/GenBank/DDBJ databases">
        <title>Phytopthora megakarya and P. palmivora, two closely related causual agents of cacao black pod achieved similar genome size and gene model numbers by different mechanisms.</title>
        <authorList>
            <person name="Ali S."/>
            <person name="Shao J."/>
            <person name="Larry D.J."/>
            <person name="Kronmiller B."/>
            <person name="Shen D."/>
            <person name="Strem M.D."/>
            <person name="Melnick R.L."/>
            <person name="Guiltinan M.J."/>
            <person name="Tyler B.M."/>
            <person name="Meinhardt L.W."/>
            <person name="Bailey B.A."/>
        </authorList>
    </citation>
    <scope>NUCLEOTIDE SEQUENCE [LARGE SCALE GENOMIC DNA]</scope>
    <source>
        <strain evidence="2">zdho120</strain>
    </source>
</reference>
<dbReference type="OrthoDB" id="125506at2759"/>
<name>A0A225W114_9STRA</name>
<evidence type="ECO:0000313" key="1">
    <source>
        <dbReference type="EMBL" id="OWZ11285.1"/>
    </source>
</evidence>
<accession>A0A225W114</accession>
<evidence type="ECO:0000313" key="2">
    <source>
        <dbReference type="Proteomes" id="UP000198211"/>
    </source>
</evidence>
<gene>
    <name evidence="1" type="ORF">PHMEG_00015716</name>
</gene>
<comment type="caution">
    <text evidence="1">The sequence shown here is derived from an EMBL/GenBank/DDBJ whole genome shotgun (WGS) entry which is preliminary data.</text>
</comment>
<protein>
    <submittedName>
        <fullName evidence="1">Uncharacterized protein</fullName>
    </submittedName>
</protein>